<gene>
    <name evidence="5" type="ORF">P4O66_011236</name>
</gene>
<feature type="domain" description="Ig-like" evidence="4">
    <location>
        <begin position="21"/>
        <end position="106"/>
    </location>
</feature>
<dbReference type="InterPro" id="IPR007110">
    <property type="entry name" value="Ig-like_dom"/>
</dbReference>
<dbReference type="SUPFAM" id="SSF48726">
    <property type="entry name" value="Immunoglobulin"/>
    <property type="match status" value="1"/>
</dbReference>
<protein>
    <recommendedName>
        <fullName evidence="4">Ig-like domain-containing protein</fullName>
    </recommendedName>
</protein>
<keyword evidence="3" id="KW-0732">Signal</keyword>
<evidence type="ECO:0000313" key="5">
    <source>
        <dbReference type="EMBL" id="KAK1794352.1"/>
    </source>
</evidence>
<dbReference type="EMBL" id="JAROKS010000017">
    <property type="protein sequence ID" value="KAK1794352.1"/>
    <property type="molecule type" value="Genomic_DNA"/>
</dbReference>
<dbReference type="AlphaFoldDB" id="A0AAD8Z7L5"/>
<feature type="region of interest" description="Disordered" evidence="1">
    <location>
        <begin position="174"/>
        <end position="206"/>
    </location>
</feature>
<reference evidence="5" key="1">
    <citation type="submission" date="2023-03" db="EMBL/GenBank/DDBJ databases">
        <title>Electrophorus voltai genome.</title>
        <authorList>
            <person name="Bian C."/>
        </authorList>
    </citation>
    <scope>NUCLEOTIDE SEQUENCE</scope>
    <source>
        <strain evidence="5">CB-2022</strain>
        <tissue evidence="5">Muscle</tissue>
    </source>
</reference>
<organism evidence="5 6">
    <name type="scientific">Electrophorus voltai</name>
    <dbReference type="NCBI Taxonomy" id="2609070"/>
    <lineage>
        <taxon>Eukaryota</taxon>
        <taxon>Metazoa</taxon>
        <taxon>Chordata</taxon>
        <taxon>Craniata</taxon>
        <taxon>Vertebrata</taxon>
        <taxon>Euteleostomi</taxon>
        <taxon>Actinopterygii</taxon>
        <taxon>Neopterygii</taxon>
        <taxon>Teleostei</taxon>
        <taxon>Ostariophysi</taxon>
        <taxon>Gymnotiformes</taxon>
        <taxon>Gymnotoidei</taxon>
        <taxon>Gymnotidae</taxon>
        <taxon>Electrophorus</taxon>
    </lineage>
</organism>
<proteinExistence type="predicted"/>
<keyword evidence="2" id="KW-0812">Transmembrane</keyword>
<comment type="caution">
    <text evidence="5">The sequence shown here is derived from an EMBL/GenBank/DDBJ whole genome shotgun (WGS) entry which is preliminary data.</text>
</comment>
<evidence type="ECO:0000256" key="2">
    <source>
        <dbReference type="SAM" id="Phobius"/>
    </source>
</evidence>
<dbReference type="Proteomes" id="UP001239994">
    <property type="component" value="Unassembled WGS sequence"/>
</dbReference>
<keyword evidence="2" id="KW-1133">Transmembrane helix</keyword>
<dbReference type="Gene3D" id="2.60.40.10">
    <property type="entry name" value="Immunoglobulins"/>
    <property type="match status" value="1"/>
</dbReference>
<evidence type="ECO:0000256" key="1">
    <source>
        <dbReference type="SAM" id="MobiDB-lite"/>
    </source>
</evidence>
<keyword evidence="2" id="KW-0472">Membrane</keyword>
<evidence type="ECO:0000313" key="6">
    <source>
        <dbReference type="Proteomes" id="UP001239994"/>
    </source>
</evidence>
<dbReference type="InterPro" id="IPR013783">
    <property type="entry name" value="Ig-like_fold"/>
</dbReference>
<feature type="signal peptide" evidence="3">
    <location>
        <begin position="1"/>
        <end position="25"/>
    </location>
</feature>
<feature type="chain" id="PRO_5042017587" description="Ig-like domain-containing protein" evidence="3">
    <location>
        <begin position="26"/>
        <end position="258"/>
    </location>
</feature>
<feature type="transmembrane region" description="Helical" evidence="2">
    <location>
        <begin position="145"/>
        <end position="167"/>
    </location>
</feature>
<dbReference type="PROSITE" id="PS50835">
    <property type="entry name" value="IG_LIKE"/>
    <property type="match status" value="1"/>
</dbReference>
<sequence>MTGRNGFKCVLLPLSILLYIPDLQVRMTSDQSGKTVNLTCSTSCQLTYEPDYYFWYKNNIYLQLFTPYKNPKPLVLSSKTDSGNYSCGVNSWNIKSPAVEVSLGVSYKTRNSEYNIQITTQSGRIFSASPGVTSPGSPEKGLEEIMMLIFITVFLALGLIIGALWVWRRNSSSAKGHKKTGAGEQSDPMSAQAMSSDALKKASSPGDGEIQYASIHFIPHCRQEESSLPPSKLPIDTTEGDSVQYAAVNFKRDTTATQ</sequence>
<evidence type="ECO:0000256" key="3">
    <source>
        <dbReference type="SAM" id="SignalP"/>
    </source>
</evidence>
<evidence type="ECO:0000259" key="4">
    <source>
        <dbReference type="PROSITE" id="PS50835"/>
    </source>
</evidence>
<accession>A0AAD8Z7L5</accession>
<keyword evidence="6" id="KW-1185">Reference proteome</keyword>
<dbReference type="InterPro" id="IPR036179">
    <property type="entry name" value="Ig-like_dom_sf"/>
</dbReference>
<name>A0AAD8Z7L5_9TELE</name>